<dbReference type="EMBL" id="RQZG01000003">
    <property type="protein sequence ID" value="RRD06258.1"/>
    <property type="molecule type" value="Genomic_DNA"/>
</dbReference>
<reference evidence="1 2" key="1">
    <citation type="submission" date="2018-11" db="EMBL/GenBank/DDBJ databases">
        <title>Genomes From Bacteria Associated with the Canine Oral Cavity: a Test Case for Automated Genome-Based Taxonomic Assignment.</title>
        <authorList>
            <person name="Coil D.A."/>
            <person name="Jospin G."/>
            <person name="Darling A.E."/>
            <person name="Wallis C."/>
            <person name="Davis I.J."/>
            <person name="Harris S."/>
            <person name="Eisen J.A."/>
            <person name="Holcombe L.J."/>
            <person name="O'Flynn C."/>
        </authorList>
    </citation>
    <scope>NUCLEOTIDE SEQUENCE [LARGE SCALE GENOMIC DNA]</scope>
    <source>
        <strain evidence="1 2">OH887_COT-365</strain>
    </source>
</reference>
<evidence type="ECO:0000313" key="2">
    <source>
        <dbReference type="Proteomes" id="UP000280819"/>
    </source>
</evidence>
<dbReference type="RefSeq" id="WP_124843101.1">
    <property type="nucleotide sequence ID" value="NZ_JAUNKP010000020.1"/>
</dbReference>
<name>A0A3P1TAC6_9ACTN</name>
<organism evidence="1 2">
    <name type="scientific">Arachnia propionica</name>
    <dbReference type="NCBI Taxonomy" id="1750"/>
    <lineage>
        <taxon>Bacteria</taxon>
        <taxon>Bacillati</taxon>
        <taxon>Actinomycetota</taxon>
        <taxon>Actinomycetes</taxon>
        <taxon>Propionibacteriales</taxon>
        <taxon>Propionibacteriaceae</taxon>
        <taxon>Arachnia</taxon>
    </lineage>
</organism>
<accession>A0A3P1TAC6</accession>
<protein>
    <submittedName>
        <fullName evidence="1">CsbD family protein</fullName>
    </submittedName>
</protein>
<dbReference type="AlphaFoldDB" id="A0A3P1TAC6"/>
<evidence type="ECO:0000313" key="1">
    <source>
        <dbReference type="EMBL" id="RRD06258.1"/>
    </source>
</evidence>
<dbReference type="InterPro" id="IPR036629">
    <property type="entry name" value="YjbJ_sf"/>
</dbReference>
<comment type="caution">
    <text evidence="1">The sequence shown here is derived from an EMBL/GenBank/DDBJ whole genome shotgun (WGS) entry which is preliminary data.</text>
</comment>
<proteinExistence type="predicted"/>
<dbReference type="Proteomes" id="UP000280819">
    <property type="component" value="Unassembled WGS sequence"/>
</dbReference>
<gene>
    <name evidence="1" type="ORF">EII34_03825</name>
</gene>
<dbReference type="SUPFAM" id="SSF69047">
    <property type="entry name" value="Hypothetical protein YjbJ"/>
    <property type="match status" value="1"/>
</dbReference>
<dbReference type="OrthoDB" id="3731415at2"/>
<sequence>MGIENNIQEGVGKAKEAVGEAIGNEELRRDGAADRAEGGLGQIVDKAKEGLGDLASGVADKVEDIKDKFTNK</sequence>